<feature type="domain" description="Peptidase M20 dimerisation" evidence="8">
    <location>
        <begin position="181"/>
        <end position="284"/>
    </location>
</feature>
<dbReference type="PANTHER" id="PTHR43808">
    <property type="entry name" value="ACETYLORNITHINE DEACETYLASE"/>
    <property type="match status" value="1"/>
</dbReference>
<dbReference type="Gene3D" id="3.40.630.10">
    <property type="entry name" value="Zn peptidases"/>
    <property type="match status" value="2"/>
</dbReference>
<keyword evidence="5" id="KW-0378">Hydrolase</keyword>
<reference evidence="9 10" key="1">
    <citation type="submission" date="2021-05" db="EMBL/GenBank/DDBJ databases">
        <title>Fusibacter ferrireducens sp. nov., an anaerobic, sulfur- and Fe-reducing bacterium isolated from the mangrove sediment.</title>
        <authorList>
            <person name="Qiu D."/>
        </authorList>
    </citation>
    <scope>NUCLEOTIDE SEQUENCE [LARGE SCALE GENOMIC DNA]</scope>
    <source>
        <strain evidence="9 10">DSM 12116</strain>
    </source>
</reference>
<dbReference type="EMBL" id="JAHBCL010000002">
    <property type="protein sequence ID" value="MBS7525437.1"/>
    <property type="molecule type" value="Genomic_DNA"/>
</dbReference>
<proteinExistence type="inferred from homology"/>
<evidence type="ECO:0000313" key="9">
    <source>
        <dbReference type="EMBL" id="MBS7525437.1"/>
    </source>
</evidence>
<evidence type="ECO:0000256" key="6">
    <source>
        <dbReference type="ARBA" id="ARBA00022833"/>
    </source>
</evidence>
<name>A0ABS5PN08_9FIRM</name>
<keyword evidence="4" id="KW-0479">Metal-binding</keyword>
<dbReference type="Pfam" id="PF07687">
    <property type="entry name" value="M20_dimer"/>
    <property type="match status" value="1"/>
</dbReference>
<keyword evidence="10" id="KW-1185">Reference proteome</keyword>
<comment type="cofactor">
    <cofactor evidence="1">
        <name>Co(2+)</name>
        <dbReference type="ChEBI" id="CHEBI:48828"/>
    </cofactor>
</comment>
<dbReference type="Gene3D" id="3.30.70.360">
    <property type="match status" value="1"/>
</dbReference>
<dbReference type="NCBIfam" id="TIGR01910">
    <property type="entry name" value="DapE-ArgE"/>
    <property type="match status" value="1"/>
</dbReference>
<dbReference type="InterPro" id="IPR011650">
    <property type="entry name" value="Peptidase_M20_dimer"/>
</dbReference>
<dbReference type="InterPro" id="IPR010182">
    <property type="entry name" value="ArgE/DapE"/>
</dbReference>
<dbReference type="RefSeq" id="WP_213235218.1">
    <property type="nucleotide sequence ID" value="NZ_JAHBCL010000002.1"/>
</dbReference>
<dbReference type="SUPFAM" id="SSF53187">
    <property type="entry name" value="Zn-dependent exopeptidases"/>
    <property type="match status" value="1"/>
</dbReference>
<sequence length="402" mass="43890">MNNHHWIWDVVTSDEVVEATANAVKTASYSGLENQEAQMAAYIGRILASEGIEHTIECVEKGRYNVIARLKGGRKGKRLILNGHMDTVPLYGMYDGLMPRIEDGKLYGRGAVDMKGPLMAMLYAIIAIKRKAIAFDGEIILVCVADEEERSLGSIHYLENHTDGADGVVVGEPTNLIICPAHRGLQWIEIMVEGKTVHGGNQASGLNAIDVAGELICYLKVEMAKVIEASSHPLIGKGSFNIGTINGGTQPSTVAGKCMLTFDRRWVPGETLETILSQVSAMLECFLKLHPGYKISYRSMAENVMKGDYSHESMNTPLNAAIVQAAVKSVESIGRQSEISFFPAWSDGALFQHFFNMPTIVFGPGNLATAHSDEEYIEIEELVAGTEAYAGLIRSFFEETVV</sequence>
<comment type="similarity">
    <text evidence="3">Belongs to the peptidase M20A family.</text>
</comment>
<dbReference type="InterPro" id="IPR050072">
    <property type="entry name" value="Peptidase_M20A"/>
</dbReference>
<keyword evidence="7" id="KW-0170">Cobalt</keyword>
<evidence type="ECO:0000313" key="10">
    <source>
        <dbReference type="Proteomes" id="UP000746471"/>
    </source>
</evidence>
<dbReference type="Proteomes" id="UP000746471">
    <property type="component" value="Unassembled WGS sequence"/>
</dbReference>
<dbReference type="Pfam" id="PF01546">
    <property type="entry name" value="Peptidase_M20"/>
    <property type="match status" value="1"/>
</dbReference>
<evidence type="ECO:0000259" key="8">
    <source>
        <dbReference type="Pfam" id="PF07687"/>
    </source>
</evidence>
<dbReference type="InterPro" id="IPR036264">
    <property type="entry name" value="Bact_exopeptidase_dim_dom"/>
</dbReference>
<gene>
    <name evidence="9" type="ORF">KHM83_01955</name>
</gene>
<protein>
    <submittedName>
        <fullName evidence="9">M20 family metallopeptidase</fullName>
    </submittedName>
</protein>
<comment type="cofactor">
    <cofactor evidence="2">
        <name>Zn(2+)</name>
        <dbReference type="ChEBI" id="CHEBI:29105"/>
    </cofactor>
</comment>
<evidence type="ECO:0000256" key="3">
    <source>
        <dbReference type="ARBA" id="ARBA00006247"/>
    </source>
</evidence>
<evidence type="ECO:0000256" key="2">
    <source>
        <dbReference type="ARBA" id="ARBA00001947"/>
    </source>
</evidence>
<comment type="caution">
    <text evidence="9">The sequence shown here is derived from an EMBL/GenBank/DDBJ whole genome shotgun (WGS) entry which is preliminary data.</text>
</comment>
<dbReference type="CDD" id="cd08659">
    <property type="entry name" value="M20_ArgE_DapE-like"/>
    <property type="match status" value="1"/>
</dbReference>
<evidence type="ECO:0000256" key="4">
    <source>
        <dbReference type="ARBA" id="ARBA00022723"/>
    </source>
</evidence>
<evidence type="ECO:0000256" key="1">
    <source>
        <dbReference type="ARBA" id="ARBA00001941"/>
    </source>
</evidence>
<dbReference type="InterPro" id="IPR002933">
    <property type="entry name" value="Peptidase_M20"/>
</dbReference>
<accession>A0ABS5PN08</accession>
<keyword evidence="6" id="KW-0862">Zinc</keyword>
<evidence type="ECO:0000256" key="5">
    <source>
        <dbReference type="ARBA" id="ARBA00022801"/>
    </source>
</evidence>
<dbReference type="SUPFAM" id="SSF55031">
    <property type="entry name" value="Bacterial exopeptidase dimerisation domain"/>
    <property type="match status" value="1"/>
</dbReference>
<evidence type="ECO:0000256" key="7">
    <source>
        <dbReference type="ARBA" id="ARBA00023285"/>
    </source>
</evidence>
<organism evidence="9 10">
    <name type="scientific">Fusibacter paucivorans</name>
    <dbReference type="NCBI Taxonomy" id="76009"/>
    <lineage>
        <taxon>Bacteria</taxon>
        <taxon>Bacillati</taxon>
        <taxon>Bacillota</taxon>
        <taxon>Clostridia</taxon>
        <taxon>Eubacteriales</taxon>
        <taxon>Eubacteriales Family XII. Incertae Sedis</taxon>
        <taxon>Fusibacter</taxon>
    </lineage>
</organism>